<sequence>MCPNIARSNLILIPKKESPQQVSDYRPISVCNVIYKIISRLLSKRLQPFIPILVSPSQAAFTPSRQIGDNVRVFREVIHTFSLSSFRKHCFCLKADLSKAFDKLNWRYIFRVLNLYGLPDNYVDWVKACVTSSRFSIVLNGKNDGFIQPTRGVKQGCSLSPYLFIIALDVLSRLLDYMVYKREIKGVTLARGAPTLTSLLYADDLLIFGEASHTEVLRIMALLNTFCKVSGQEIGASKSRIWFSKCTPPELQQFAKDVFTASRATNEDLYLGTPIIANRPGDFGPLLDQIDGRLQSWKRQFLSQAGKIILIKSVIEPLLLYTMSTTSLPASIITTIERKVRSFFWDKGNDARMPLVAWKTITKPKNQGGLGLKDLTAFNQSLHMKALWQIASKNSAIWVSLVQAKYLSRANIWNTQRTTRCTSLWRAILSVRVMLQNNVRWQIGNGEVCRAMGEPWHDMWTHFQPHNVNARRLTIANLVDKDYGKWNTSRLIANFGFHTALYLAITFPDTPVRNAHPDRLIFTTTSNGQFTLKSAYHLLIKAQHQMQQLPQNFKSLYKAIWHSKGILPRVRLFLWKITNSALPLDHLFATRLGKQPQGCSLCGEVKEDVVHSIFKCHLARQVWLSSSLGIRTDALPDSAADIMVLLSTLLDEKQFKSFAAIAWNLWKQRCRSVYDGKTFHTVSVIHAAGGMIDTLSKAEMLHSGQLPARHQPFTDSVPVLDFYCHIDGSWVAQGDGGSGWAYVLFNKDGSLIEYGCGTGNAFLPIHSEIQALKAAFMAVKARGINSCSFLMDCEQLQKVMTGITTVDSIDWQCFHDILDLKCLFVGQGYSCNFIRRAMNSLADGIAKHARMKGITVVGFTFPLFASL</sequence>
<gene>
    <name evidence="2" type="ORF">LUZ62_024523</name>
</gene>
<proteinExistence type="predicted"/>
<dbReference type="Proteomes" id="UP001140206">
    <property type="component" value="Chromosome 1"/>
</dbReference>
<dbReference type="GO" id="GO:0004523">
    <property type="term" value="F:RNA-DNA hybrid ribonuclease activity"/>
    <property type="evidence" value="ECO:0007669"/>
    <property type="project" value="InterPro"/>
</dbReference>
<dbReference type="SUPFAM" id="SSF56672">
    <property type="entry name" value="DNA/RNA polymerases"/>
    <property type="match status" value="1"/>
</dbReference>
<dbReference type="PANTHER" id="PTHR33116:SF80">
    <property type="entry name" value="REVERSE TRANSCRIPTASE ZINC-BINDING DOMAIN-CONTAINING PROTEIN"/>
    <property type="match status" value="1"/>
</dbReference>
<dbReference type="Pfam" id="PF13456">
    <property type="entry name" value="RVT_3"/>
    <property type="match status" value="1"/>
</dbReference>
<keyword evidence="2" id="KW-0548">Nucleotidyltransferase</keyword>
<reference evidence="2" key="1">
    <citation type="submission" date="2022-08" db="EMBL/GenBank/DDBJ databases">
        <authorList>
            <person name="Marques A."/>
        </authorList>
    </citation>
    <scope>NUCLEOTIDE SEQUENCE</scope>
    <source>
        <strain evidence="2">RhyPub2mFocal</strain>
        <tissue evidence="2">Leaves</tissue>
    </source>
</reference>
<comment type="caution">
    <text evidence="2">The sequence shown here is derived from an EMBL/GenBank/DDBJ whole genome shotgun (WGS) entry which is preliminary data.</text>
</comment>
<organism evidence="2 3">
    <name type="scientific">Rhynchospora pubera</name>
    <dbReference type="NCBI Taxonomy" id="906938"/>
    <lineage>
        <taxon>Eukaryota</taxon>
        <taxon>Viridiplantae</taxon>
        <taxon>Streptophyta</taxon>
        <taxon>Embryophyta</taxon>
        <taxon>Tracheophyta</taxon>
        <taxon>Spermatophyta</taxon>
        <taxon>Magnoliopsida</taxon>
        <taxon>Liliopsida</taxon>
        <taxon>Poales</taxon>
        <taxon>Cyperaceae</taxon>
        <taxon>Cyperoideae</taxon>
        <taxon>Rhynchosporeae</taxon>
        <taxon>Rhynchospora</taxon>
    </lineage>
</organism>
<protein>
    <submittedName>
        <fullName evidence="2">RNA-directed DNA polymerase (Reverse transcriptase)-related family protein</fullName>
    </submittedName>
</protein>
<name>A0AAV8H378_9POAL</name>
<dbReference type="EMBL" id="JAMFTS010000001">
    <property type="protein sequence ID" value="KAJ4811957.1"/>
    <property type="molecule type" value="Genomic_DNA"/>
</dbReference>
<dbReference type="Pfam" id="PF00078">
    <property type="entry name" value="RVT_1"/>
    <property type="match status" value="1"/>
</dbReference>
<dbReference type="PANTHER" id="PTHR33116">
    <property type="entry name" value="REVERSE TRANSCRIPTASE ZINC-BINDING DOMAIN-CONTAINING PROTEIN-RELATED-RELATED"/>
    <property type="match status" value="1"/>
</dbReference>
<dbReference type="InterPro" id="IPR000477">
    <property type="entry name" value="RT_dom"/>
</dbReference>
<keyword evidence="2" id="KW-0808">Transferase</keyword>
<evidence type="ECO:0000259" key="1">
    <source>
        <dbReference type="PROSITE" id="PS50878"/>
    </source>
</evidence>
<keyword evidence="2" id="KW-0695">RNA-directed DNA polymerase</keyword>
<dbReference type="GO" id="GO:0003964">
    <property type="term" value="F:RNA-directed DNA polymerase activity"/>
    <property type="evidence" value="ECO:0007669"/>
    <property type="project" value="UniProtKB-KW"/>
</dbReference>
<dbReference type="InterPro" id="IPR012337">
    <property type="entry name" value="RNaseH-like_sf"/>
</dbReference>
<dbReference type="GO" id="GO:0003676">
    <property type="term" value="F:nucleic acid binding"/>
    <property type="evidence" value="ECO:0007669"/>
    <property type="project" value="InterPro"/>
</dbReference>
<dbReference type="PROSITE" id="PS50878">
    <property type="entry name" value="RT_POL"/>
    <property type="match status" value="1"/>
</dbReference>
<accession>A0AAV8H378</accession>
<dbReference type="Pfam" id="PF13966">
    <property type="entry name" value="zf-RVT"/>
    <property type="match status" value="1"/>
</dbReference>
<evidence type="ECO:0000313" key="2">
    <source>
        <dbReference type="EMBL" id="KAJ4811957.1"/>
    </source>
</evidence>
<dbReference type="InterPro" id="IPR026960">
    <property type="entry name" value="RVT-Znf"/>
</dbReference>
<dbReference type="InterPro" id="IPR002156">
    <property type="entry name" value="RNaseH_domain"/>
</dbReference>
<dbReference type="InterPro" id="IPR043502">
    <property type="entry name" value="DNA/RNA_pol_sf"/>
</dbReference>
<dbReference type="SUPFAM" id="SSF53098">
    <property type="entry name" value="Ribonuclease H-like"/>
    <property type="match status" value="1"/>
</dbReference>
<dbReference type="InterPro" id="IPR036397">
    <property type="entry name" value="RNaseH_sf"/>
</dbReference>
<feature type="domain" description="Reverse transcriptase" evidence="1">
    <location>
        <begin position="1"/>
        <end position="275"/>
    </location>
</feature>
<dbReference type="CDD" id="cd01650">
    <property type="entry name" value="RT_nLTR_like"/>
    <property type="match status" value="1"/>
</dbReference>
<keyword evidence="3" id="KW-1185">Reference proteome</keyword>
<dbReference type="Gene3D" id="3.30.420.10">
    <property type="entry name" value="Ribonuclease H-like superfamily/Ribonuclease H"/>
    <property type="match status" value="1"/>
</dbReference>
<dbReference type="AlphaFoldDB" id="A0AAV8H378"/>
<evidence type="ECO:0000313" key="3">
    <source>
        <dbReference type="Proteomes" id="UP001140206"/>
    </source>
</evidence>